<dbReference type="OrthoDB" id="24258at10239"/>
<dbReference type="InterPro" id="IPR037238">
    <property type="entry name" value="YbiA-like_sf"/>
</dbReference>
<sequence>MTIQSFRGEYRWLSNFFKCDVELWGQKFNTVENAYQSSKCDNMTDWLMMVNCNTPSEAKSKGRLISIRKDFDSIKLNIMYELLLQKFSDPYFKNKLIQTGNRLIIEGNRWGDTYWGMCNGVGDNHLGKLIMKIRTELIE</sequence>
<dbReference type="InterPro" id="IPR012816">
    <property type="entry name" value="NADAR"/>
</dbReference>
<evidence type="ECO:0000259" key="1">
    <source>
        <dbReference type="Pfam" id="PF08719"/>
    </source>
</evidence>
<feature type="domain" description="NADAR" evidence="1">
    <location>
        <begin position="9"/>
        <end position="137"/>
    </location>
</feature>
<dbReference type="Pfam" id="PF08719">
    <property type="entry name" value="NADAR"/>
    <property type="match status" value="1"/>
</dbReference>
<dbReference type="EMBL" id="KY742649">
    <property type="protein sequence ID" value="AQZ54572.1"/>
    <property type="molecule type" value="Genomic_DNA"/>
</dbReference>
<accession>A0A1U9ZAF2</accession>
<dbReference type="RefSeq" id="YP_009600603.1">
    <property type="nucleotide sequence ID" value="NC_041925.1"/>
</dbReference>
<dbReference type="CDD" id="cd15457">
    <property type="entry name" value="NADAR"/>
    <property type="match status" value="1"/>
</dbReference>
<protein>
    <submittedName>
        <fullName evidence="2">Swarming motility protein</fullName>
    </submittedName>
</protein>
<dbReference type="GeneID" id="40076409"/>
<dbReference type="Proteomes" id="UP000221468">
    <property type="component" value="Segment"/>
</dbReference>
<name>A0A1U9ZAF2_9CAUD</name>
<proteinExistence type="predicted"/>
<reference evidence="2 3" key="1">
    <citation type="journal article" date="2019" name="Genomics">
        <title>Genomic analyses of a novel bacteriophage (VB_PmiS-Isfahan) within Siphoviridae family infecting Proteus mirabilis.</title>
        <authorList>
            <person name="Yazdi M."/>
            <person name="Bouzari M."/>
            <person name="Ghaemi E.A."/>
        </authorList>
    </citation>
    <scope>NUCLEOTIDE SEQUENCE [LARGE SCALE GENOMIC DNA]</scope>
</reference>
<keyword evidence="3" id="KW-1185">Reference proteome</keyword>
<organism evidence="2 3">
    <name type="scientific">Proteus phage VB_PmiS-Isfahan</name>
    <dbReference type="NCBI Taxonomy" id="1969841"/>
    <lineage>
        <taxon>Viruses</taxon>
        <taxon>Duplodnaviria</taxon>
        <taxon>Heunggongvirae</taxon>
        <taxon>Uroviricota</taxon>
        <taxon>Caudoviricetes</taxon>
        <taxon>Gorganvirus</taxon>
        <taxon>Gorganvirus isfahan</taxon>
    </lineage>
</organism>
<evidence type="ECO:0000313" key="2">
    <source>
        <dbReference type="EMBL" id="AQZ54572.1"/>
    </source>
</evidence>
<dbReference type="SUPFAM" id="SSF143990">
    <property type="entry name" value="YbiA-like"/>
    <property type="match status" value="1"/>
</dbReference>
<evidence type="ECO:0000313" key="3">
    <source>
        <dbReference type="Proteomes" id="UP000221468"/>
    </source>
</evidence>
<dbReference type="Gene3D" id="1.10.357.40">
    <property type="entry name" value="YbiA-like"/>
    <property type="match status" value="1"/>
</dbReference>
<dbReference type="KEGG" id="vg:40076409"/>